<gene>
    <name evidence="7" type="primary">LOC111113007</name>
</gene>
<dbReference type="PANTHER" id="PTHR24043:SF8">
    <property type="entry name" value="EGF-LIKE DOMAIN-CONTAINING PROTEIN"/>
    <property type="match status" value="1"/>
</dbReference>
<feature type="domain" description="EGF-like" evidence="5">
    <location>
        <begin position="272"/>
        <end position="304"/>
    </location>
</feature>
<feature type="chain" id="PRO_5034630654" evidence="4">
    <location>
        <begin position="20"/>
        <end position="456"/>
    </location>
</feature>
<feature type="domain" description="EGF-like" evidence="5">
    <location>
        <begin position="315"/>
        <end position="350"/>
    </location>
</feature>
<dbReference type="AlphaFoldDB" id="A0A8B8BTG6"/>
<dbReference type="InterPro" id="IPR042635">
    <property type="entry name" value="MEGF10/SREC1/2-like"/>
</dbReference>
<keyword evidence="6" id="KW-1185">Reference proteome</keyword>
<dbReference type="SUPFAM" id="SSF49785">
    <property type="entry name" value="Galactose-binding domain-like"/>
    <property type="match status" value="1"/>
</dbReference>
<dbReference type="Proteomes" id="UP000694844">
    <property type="component" value="Chromosome 9"/>
</dbReference>
<evidence type="ECO:0000313" key="6">
    <source>
        <dbReference type="Proteomes" id="UP000694844"/>
    </source>
</evidence>
<organism evidence="6 7">
    <name type="scientific">Crassostrea virginica</name>
    <name type="common">Eastern oyster</name>
    <dbReference type="NCBI Taxonomy" id="6565"/>
    <lineage>
        <taxon>Eukaryota</taxon>
        <taxon>Metazoa</taxon>
        <taxon>Spiralia</taxon>
        <taxon>Lophotrochozoa</taxon>
        <taxon>Mollusca</taxon>
        <taxon>Bivalvia</taxon>
        <taxon>Autobranchia</taxon>
        <taxon>Pteriomorphia</taxon>
        <taxon>Ostreida</taxon>
        <taxon>Ostreoidea</taxon>
        <taxon>Ostreidae</taxon>
        <taxon>Crassostrea</taxon>
    </lineage>
</organism>
<dbReference type="PANTHER" id="PTHR24043">
    <property type="entry name" value="SCAVENGER RECEPTOR CLASS F"/>
    <property type="match status" value="1"/>
</dbReference>
<evidence type="ECO:0000256" key="4">
    <source>
        <dbReference type="SAM" id="SignalP"/>
    </source>
</evidence>
<keyword evidence="1" id="KW-0245">EGF-like domain</keyword>
<feature type="domain" description="EGF-like" evidence="5">
    <location>
        <begin position="181"/>
        <end position="211"/>
    </location>
</feature>
<dbReference type="SMART" id="SM00181">
    <property type="entry name" value="EGF"/>
    <property type="match status" value="4"/>
</dbReference>
<dbReference type="InterPro" id="IPR000742">
    <property type="entry name" value="EGF"/>
</dbReference>
<evidence type="ECO:0000256" key="1">
    <source>
        <dbReference type="ARBA" id="ARBA00022536"/>
    </source>
</evidence>
<keyword evidence="3" id="KW-0472">Membrane</keyword>
<dbReference type="Gene3D" id="2.170.300.10">
    <property type="entry name" value="Tie2 ligand-binding domain superfamily"/>
    <property type="match status" value="1"/>
</dbReference>
<evidence type="ECO:0000256" key="3">
    <source>
        <dbReference type="SAM" id="Phobius"/>
    </source>
</evidence>
<reference evidence="7" key="1">
    <citation type="submission" date="2025-08" db="UniProtKB">
        <authorList>
            <consortium name="RefSeq"/>
        </authorList>
    </citation>
    <scope>IDENTIFICATION</scope>
    <source>
        <tissue evidence="7">Whole sample</tissue>
    </source>
</reference>
<proteinExistence type="predicted"/>
<feature type="domain" description="EGF-like" evidence="5">
    <location>
        <begin position="222"/>
        <end position="257"/>
    </location>
</feature>
<feature type="region of interest" description="Disordered" evidence="2">
    <location>
        <begin position="405"/>
        <end position="430"/>
    </location>
</feature>
<evidence type="ECO:0000256" key="2">
    <source>
        <dbReference type="SAM" id="MobiDB-lite"/>
    </source>
</evidence>
<evidence type="ECO:0000313" key="7">
    <source>
        <dbReference type="RefSeq" id="XP_022306633.1"/>
    </source>
</evidence>
<protein>
    <submittedName>
        <fullName evidence="7">Protein draper-like isoform X2</fullName>
    </submittedName>
</protein>
<keyword evidence="4" id="KW-0732">Signal</keyword>
<feature type="transmembrane region" description="Helical" evidence="3">
    <location>
        <begin position="366"/>
        <end position="387"/>
    </location>
</feature>
<accession>A0A8B8BTG6</accession>
<dbReference type="RefSeq" id="XP_022306633.1">
    <property type="nucleotide sequence ID" value="XM_022450925.1"/>
</dbReference>
<dbReference type="Gene3D" id="2.60.120.260">
    <property type="entry name" value="Galactose-binding domain-like"/>
    <property type="match status" value="1"/>
</dbReference>
<dbReference type="OrthoDB" id="10252017at2759"/>
<dbReference type="GeneID" id="111113007"/>
<dbReference type="InterPro" id="IPR008979">
    <property type="entry name" value="Galactose-bd-like_sf"/>
</dbReference>
<keyword evidence="3" id="KW-1133">Transmembrane helix</keyword>
<evidence type="ECO:0000259" key="5">
    <source>
        <dbReference type="SMART" id="SM00181"/>
    </source>
</evidence>
<sequence length="456" mass="51309">MDAILQVLFFLQLVHTSISYEDLAFNKPTWLQVPYPHNPFKAEYAVDGNTKLCAISADTQSRAEWRVDLGGIFSVHHIYIHYRTDNLFWDETNPYTTRFLGFSVYLSNTTNKDDGILCFKDRGYTKATIPNPTNITCINHGRYLIYYNNRTHSPFPVGYSSYAFSELCCPTSSYGENCSLPCPENCQKQRCDIVEGRCLGCLTGYTGPRCDKKCKDNTYGMECTLVCGNCLNGEQCNHVNGSCPNGCAKGTHGDKCDKACPSDLYSYNCEEKCSTNCGNPAKCDRITGLCEGGCPIGWKTPTCKEKCDGRRYGQNCSKSCGSCFENEQCHFINGTCLNGCSNGYWGDGCEKNCAKSFIFESDDLSFVIYTLASVVLLCLVLIVVLVMKVRQLKILNQCIKRENRGKESPYSDVPDEGYDQLKEPPGYTNTNVRRSKLFRVLRQLPSTWELNNVKRY</sequence>
<name>A0A8B8BTG6_CRAVI</name>
<dbReference type="GO" id="GO:0005044">
    <property type="term" value="F:scavenger receptor activity"/>
    <property type="evidence" value="ECO:0007669"/>
    <property type="project" value="InterPro"/>
</dbReference>
<keyword evidence="3" id="KW-0812">Transmembrane</keyword>
<feature type="signal peptide" evidence="4">
    <location>
        <begin position="1"/>
        <end position="19"/>
    </location>
</feature>